<reference evidence="2 3" key="1">
    <citation type="journal article" date="2010" name="Nature">
        <title>Genome sequencing and analysis of the model grass Brachypodium distachyon.</title>
        <authorList>
            <consortium name="International Brachypodium Initiative"/>
        </authorList>
    </citation>
    <scope>NUCLEOTIDE SEQUENCE [LARGE SCALE GENOMIC DNA]</scope>
    <source>
        <strain evidence="2 3">Bd21</strain>
    </source>
</reference>
<dbReference type="InParanoid" id="A0A2K2CX84"/>
<protein>
    <submittedName>
        <fullName evidence="2 3">Uncharacterized protein</fullName>
    </submittedName>
</protein>
<accession>A0A2K2CX84</accession>
<reference evidence="3" key="3">
    <citation type="submission" date="2018-08" db="UniProtKB">
        <authorList>
            <consortium name="EnsemblPlants"/>
        </authorList>
    </citation>
    <scope>IDENTIFICATION</scope>
    <source>
        <strain evidence="3">cv. Bd21</strain>
    </source>
</reference>
<proteinExistence type="predicted"/>
<keyword evidence="4" id="KW-1185">Reference proteome</keyword>
<dbReference type="AlphaFoldDB" id="A0A2K2CX84"/>
<feature type="region of interest" description="Disordered" evidence="1">
    <location>
        <begin position="81"/>
        <end position="116"/>
    </location>
</feature>
<sequence length="257" mass="27427">MSPIPRTRGCGLAPPHRLVLARAYSAAILLLLPLRARPPSLSHPPHHALVPNPNSQARIARPPSLGLTALLVPSWTWARHSAQGVQARRSSRAAARRGRGRRVPGSGDTQAAQGARAAWRQGVVGSGCMQMALAPESAGRRQRRAAGMADSAREVAATGRCGGPPLAGNTWLCRPPLPMPMQRCCRAALCLSTAGCQLDAIMPVRCSMMCPNEDNINMHGHPQPRRASLVLVRIITPAVIGISSKCHSYMCLVLNLK</sequence>
<feature type="compositionally biased region" description="Basic residues" evidence="1">
    <location>
        <begin position="89"/>
        <end position="102"/>
    </location>
</feature>
<evidence type="ECO:0000313" key="2">
    <source>
        <dbReference type="EMBL" id="PNT66644.1"/>
    </source>
</evidence>
<dbReference type="EnsemblPlants" id="PNT66644">
    <property type="protein sequence ID" value="PNT66644"/>
    <property type="gene ID" value="BRADI_3g15115v3"/>
</dbReference>
<gene>
    <name evidence="2" type="ORF">BRADI_3g15115v3</name>
</gene>
<name>A0A2K2CX84_BRADI</name>
<dbReference type="Gramene" id="PNT66644">
    <property type="protein sequence ID" value="PNT66644"/>
    <property type="gene ID" value="BRADI_3g15115v3"/>
</dbReference>
<organism evidence="2">
    <name type="scientific">Brachypodium distachyon</name>
    <name type="common">Purple false brome</name>
    <name type="synonym">Trachynia distachya</name>
    <dbReference type="NCBI Taxonomy" id="15368"/>
    <lineage>
        <taxon>Eukaryota</taxon>
        <taxon>Viridiplantae</taxon>
        <taxon>Streptophyta</taxon>
        <taxon>Embryophyta</taxon>
        <taxon>Tracheophyta</taxon>
        <taxon>Spermatophyta</taxon>
        <taxon>Magnoliopsida</taxon>
        <taxon>Liliopsida</taxon>
        <taxon>Poales</taxon>
        <taxon>Poaceae</taxon>
        <taxon>BOP clade</taxon>
        <taxon>Pooideae</taxon>
        <taxon>Stipodae</taxon>
        <taxon>Brachypodieae</taxon>
        <taxon>Brachypodium</taxon>
    </lineage>
</organism>
<dbReference type="Proteomes" id="UP000008810">
    <property type="component" value="Chromosome 3"/>
</dbReference>
<dbReference type="EMBL" id="CM000882">
    <property type="protein sequence ID" value="PNT66644.1"/>
    <property type="molecule type" value="Genomic_DNA"/>
</dbReference>
<evidence type="ECO:0000256" key="1">
    <source>
        <dbReference type="SAM" id="MobiDB-lite"/>
    </source>
</evidence>
<evidence type="ECO:0000313" key="4">
    <source>
        <dbReference type="Proteomes" id="UP000008810"/>
    </source>
</evidence>
<feature type="compositionally biased region" description="Low complexity" evidence="1">
    <location>
        <begin position="103"/>
        <end position="116"/>
    </location>
</feature>
<evidence type="ECO:0000313" key="3">
    <source>
        <dbReference type="EnsemblPlants" id="PNT66644"/>
    </source>
</evidence>
<reference evidence="2" key="2">
    <citation type="submission" date="2017-06" db="EMBL/GenBank/DDBJ databases">
        <title>WGS assembly of Brachypodium distachyon.</title>
        <authorList>
            <consortium name="The International Brachypodium Initiative"/>
            <person name="Lucas S."/>
            <person name="Harmon-Smith M."/>
            <person name="Lail K."/>
            <person name="Tice H."/>
            <person name="Grimwood J."/>
            <person name="Bruce D."/>
            <person name="Barry K."/>
            <person name="Shu S."/>
            <person name="Lindquist E."/>
            <person name="Wang M."/>
            <person name="Pitluck S."/>
            <person name="Vogel J.P."/>
            <person name="Garvin D.F."/>
            <person name="Mockler T.C."/>
            <person name="Schmutz J."/>
            <person name="Rokhsar D."/>
            <person name="Bevan M.W."/>
        </authorList>
    </citation>
    <scope>NUCLEOTIDE SEQUENCE</scope>
    <source>
        <strain evidence="2">Bd21</strain>
    </source>
</reference>